<evidence type="ECO:0000256" key="1">
    <source>
        <dbReference type="ARBA" id="ARBA00004843"/>
    </source>
</evidence>
<dbReference type="NCBIfam" id="TIGR01771">
    <property type="entry name" value="L-LDH-NAD"/>
    <property type="match status" value="1"/>
</dbReference>
<comment type="catalytic activity">
    <reaction evidence="6">
        <text>(S)-lactate + NAD(+) = pyruvate + NADH + H(+)</text>
        <dbReference type="Rhea" id="RHEA:23444"/>
        <dbReference type="ChEBI" id="CHEBI:15361"/>
        <dbReference type="ChEBI" id="CHEBI:15378"/>
        <dbReference type="ChEBI" id="CHEBI:16651"/>
        <dbReference type="ChEBI" id="CHEBI:57540"/>
        <dbReference type="ChEBI" id="CHEBI:57945"/>
        <dbReference type="EC" id="1.1.1.27"/>
    </reaction>
</comment>
<dbReference type="PIRSF" id="PIRSF000102">
    <property type="entry name" value="Lac_mal_DH"/>
    <property type="match status" value="1"/>
</dbReference>
<dbReference type="GO" id="GO:0004459">
    <property type="term" value="F:L-lactate dehydrogenase (NAD+) activity"/>
    <property type="evidence" value="ECO:0007669"/>
    <property type="project" value="UniProtKB-EC"/>
</dbReference>
<evidence type="ECO:0000256" key="3">
    <source>
        <dbReference type="ARBA" id="ARBA00012967"/>
    </source>
</evidence>
<evidence type="ECO:0000259" key="7">
    <source>
        <dbReference type="Pfam" id="PF00056"/>
    </source>
</evidence>
<protein>
    <recommendedName>
        <fullName evidence="3">L-lactate dehydrogenase</fullName>
        <ecNumber evidence="3">1.1.1.27</ecNumber>
    </recommendedName>
</protein>
<dbReference type="InterPro" id="IPR018177">
    <property type="entry name" value="L-lactate_DH_AS"/>
</dbReference>
<dbReference type="InterPro" id="IPR022383">
    <property type="entry name" value="Lactate/malate_DH_C"/>
</dbReference>
<sequence length="322" mass="35862">MNEMIELHPKISIIGCGNVGMRYAYALMIKGIARKIVLVDLDKERLYGEVMDLSHSTPFTSPVEVISGDYSDIRDSELVVITAGRKQKPGQSRLDMAKGNVSLYENMIPEVRKHAPSAIYLIVSNPVDILTYATYKFSKKPASEVIGSGTVLDSSRFKYLLGKHCNVDPRNVHAYILGEHGDTEVPIWSKAMLGGGALIDYCPTCKNTTTCDREEELNTIFEEVRDSAYEIIERKGETSYGIGLSLVRITQAILNDENSILPVSCFIDDYIGIQDVYLSLPAVVNKEGIRDVLKLELDKGEQEKLRFSAYTLKNVLKEVGLN</sequence>
<dbReference type="CDD" id="cd05292">
    <property type="entry name" value="LDH_2"/>
    <property type="match status" value="1"/>
</dbReference>
<comment type="similarity">
    <text evidence="2">Belongs to the LDH/MDH superfamily. LDH family.</text>
</comment>
<dbReference type="Pfam" id="PF00056">
    <property type="entry name" value="Ldh_1_N"/>
    <property type="match status" value="1"/>
</dbReference>
<proteinExistence type="inferred from homology"/>
<dbReference type="GO" id="GO:0005737">
    <property type="term" value="C:cytoplasm"/>
    <property type="evidence" value="ECO:0007669"/>
    <property type="project" value="InterPro"/>
</dbReference>
<dbReference type="AlphaFoldDB" id="A0A0F9KHP9"/>
<comment type="caution">
    <text evidence="9">The sequence shown here is derived from an EMBL/GenBank/DDBJ whole genome shotgun (WGS) entry which is preliminary data.</text>
</comment>
<evidence type="ECO:0000256" key="6">
    <source>
        <dbReference type="ARBA" id="ARBA00049258"/>
    </source>
</evidence>
<accession>A0A0F9KHP9</accession>
<evidence type="ECO:0000259" key="8">
    <source>
        <dbReference type="Pfam" id="PF02866"/>
    </source>
</evidence>
<dbReference type="PRINTS" id="PR00086">
    <property type="entry name" value="LLDHDRGNASE"/>
</dbReference>
<gene>
    <name evidence="9" type="ORF">LCGC14_1701980</name>
</gene>
<dbReference type="UniPathway" id="UPA00554">
    <property type="reaction ID" value="UER00611"/>
</dbReference>
<dbReference type="HAMAP" id="MF_00488">
    <property type="entry name" value="Lactate_dehydrog"/>
    <property type="match status" value="1"/>
</dbReference>
<dbReference type="PANTHER" id="PTHR43128:SF16">
    <property type="entry name" value="L-LACTATE DEHYDROGENASE"/>
    <property type="match status" value="1"/>
</dbReference>
<evidence type="ECO:0000256" key="5">
    <source>
        <dbReference type="ARBA" id="ARBA00023027"/>
    </source>
</evidence>
<dbReference type="Pfam" id="PF02866">
    <property type="entry name" value="Ldh_1_C"/>
    <property type="match status" value="1"/>
</dbReference>
<dbReference type="InterPro" id="IPR001557">
    <property type="entry name" value="L-lactate/malate_DH"/>
</dbReference>
<dbReference type="EMBL" id="LAZR01015051">
    <property type="protein sequence ID" value="KKM14850.1"/>
    <property type="molecule type" value="Genomic_DNA"/>
</dbReference>
<evidence type="ECO:0000256" key="4">
    <source>
        <dbReference type="ARBA" id="ARBA00023002"/>
    </source>
</evidence>
<dbReference type="PROSITE" id="PS00064">
    <property type="entry name" value="L_LDH"/>
    <property type="match status" value="1"/>
</dbReference>
<reference evidence="9" key="1">
    <citation type="journal article" date="2015" name="Nature">
        <title>Complex archaea that bridge the gap between prokaryotes and eukaryotes.</title>
        <authorList>
            <person name="Spang A."/>
            <person name="Saw J.H."/>
            <person name="Jorgensen S.L."/>
            <person name="Zaremba-Niedzwiedzka K."/>
            <person name="Martijn J."/>
            <person name="Lind A.E."/>
            <person name="van Eijk R."/>
            <person name="Schleper C."/>
            <person name="Guy L."/>
            <person name="Ettema T.J."/>
        </authorList>
    </citation>
    <scope>NUCLEOTIDE SEQUENCE</scope>
</reference>
<dbReference type="SUPFAM" id="SSF56327">
    <property type="entry name" value="LDH C-terminal domain-like"/>
    <property type="match status" value="1"/>
</dbReference>
<dbReference type="GO" id="GO:0006089">
    <property type="term" value="P:lactate metabolic process"/>
    <property type="evidence" value="ECO:0007669"/>
    <property type="project" value="TreeGrafter"/>
</dbReference>
<dbReference type="InterPro" id="IPR011304">
    <property type="entry name" value="L-lactate_DH"/>
</dbReference>
<dbReference type="NCBIfam" id="NF000824">
    <property type="entry name" value="PRK00066.1"/>
    <property type="match status" value="1"/>
</dbReference>
<dbReference type="InterPro" id="IPR036291">
    <property type="entry name" value="NAD(P)-bd_dom_sf"/>
</dbReference>
<name>A0A0F9KHP9_9ZZZZ</name>
<dbReference type="EC" id="1.1.1.27" evidence="3"/>
<evidence type="ECO:0000313" key="9">
    <source>
        <dbReference type="EMBL" id="KKM14850.1"/>
    </source>
</evidence>
<dbReference type="Gene3D" id="3.40.50.720">
    <property type="entry name" value="NAD(P)-binding Rossmann-like Domain"/>
    <property type="match status" value="1"/>
</dbReference>
<feature type="domain" description="Lactate/malate dehydrogenase C-terminal" evidence="8">
    <location>
        <begin position="150"/>
        <end position="319"/>
    </location>
</feature>
<dbReference type="SUPFAM" id="SSF51735">
    <property type="entry name" value="NAD(P)-binding Rossmann-fold domains"/>
    <property type="match status" value="1"/>
</dbReference>
<organism evidence="9">
    <name type="scientific">marine sediment metagenome</name>
    <dbReference type="NCBI Taxonomy" id="412755"/>
    <lineage>
        <taxon>unclassified sequences</taxon>
        <taxon>metagenomes</taxon>
        <taxon>ecological metagenomes</taxon>
    </lineage>
</organism>
<evidence type="ECO:0000256" key="2">
    <source>
        <dbReference type="ARBA" id="ARBA00006054"/>
    </source>
</evidence>
<feature type="domain" description="Lactate/malate dehydrogenase N-terminal" evidence="7">
    <location>
        <begin position="10"/>
        <end position="147"/>
    </location>
</feature>
<dbReference type="PANTHER" id="PTHR43128">
    <property type="entry name" value="L-2-HYDROXYCARBOXYLATE DEHYDROGENASE (NAD(P)(+))"/>
    <property type="match status" value="1"/>
</dbReference>
<dbReference type="InterPro" id="IPR015955">
    <property type="entry name" value="Lactate_DH/Glyco_Ohase_4_C"/>
</dbReference>
<keyword evidence="4" id="KW-0560">Oxidoreductase</keyword>
<comment type="pathway">
    <text evidence="1">Fermentation; pyruvate fermentation to lactate; (S)-lactate from pyruvate: step 1/1.</text>
</comment>
<dbReference type="Gene3D" id="3.90.110.10">
    <property type="entry name" value="Lactate dehydrogenase/glycoside hydrolase, family 4, C-terminal"/>
    <property type="match status" value="1"/>
</dbReference>
<keyword evidence="5" id="KW-0520">NAD</keyword>
<dbReference type="InterPro" id="IPR001236">
    <property type="entry name" value="Lactate/malate_DH_N"/>
</dbReference>